<dbReference type="Pfam" id="PF14751">
    <property type="entry name" value="DUF4474"/>
    <property type="match status" value="1"/>
</dbReference>
<organism evidence="6 7">
    <name type="scientific">Lysinimonas soli</name>
    <dbReference type="NCBI Taxonomy" id="1074233"/>
    <lineage>
        <taxon>Bacteria</taxon>
        <taxon>Bacillati</taxon>
        <taxon>Actinomycetota</taxon>
        <taxon>Actinomycetes</taxon>
        <taxon>Micrococcales</taxon>
        <taxon>Microbacteriaceae</taxon>
        <taxon>Lysinimonas</taxon>
    </lineage>
</organism>
<comment type="caution">
    <text evidence="6">The sequence shown here is derived from an EMBL/GenBank/DDBJ whole genome shotgun (WGS) entry which is preliminary data.</text>
</comment>
<dbReference type="NCBIfam" id="TIGR03696">
    <property type="entry name" value="Rhs_assc_core"/>
    <property type="match status" value="1"/>
</dbReference>
<feature type="region of interest" description="Disordered" evidence="2">
    <location>
        <begin position="1645"/>
        <end position="1679"/>
    </location>
</feature>
<dbReference type="Pfam" id="PF05593">
    <property type="entry name" value="RHS_repeat"/>
    <property type="match status" value="2"/>
</dbReference>
<keyword evidence="7" id="KW-1185">Reference proteome</keyword>
<protein>
    <submittedName>
        <fullName evidence="6">RHS repeat-associated core domain-containing protein</fullName>
    </submittedName>
</protein>
<dbReference type="InterPro" id="IPR029322">
    <property type="entry name" value="DUF4474"/>
</dbReference>
<feature type="region of interest" description="Disordered" evidence="2">
    <location>
        <begin position="38"/>
        <end position="100"/>
    </location>
</feature>
<name>A0ABW0NUQ4_9MICO</name>
<dbReference type="Proteomes" id="UP001596039">
    <property type="component" value="Unassembled WGS sequence"/>
</dbReference>
<feature type="region of interest" description="Disordered" evidence="2">
    <location>
        <begin position="1247"/>
        <end position="1267"/>
    </location>
</feature>
<dbReference type="EMBL" id="JBHSMG010000002">
    <property type="protein sequence ID" value="MFC5502599.1"/>
    <property type="molecule type" value="Genomic_DNA"/>
</dbReference>
<evidence type="ECO:0000256" key="3">
    <source>
        <dbReference type="SAM" id="SignalP"/>
    </source>
</evidence>
<feature type="compositionally biased region" description="Polar residues" evidence="2">
    <location>
        <begin position="1648"/>
        <end position="1663"/>
    </location>
</feature>
<dbReference type="Gene3D" id="2.180.10.10">
    <property type="entry name" value="RHS repeat-associated core"/>
    <property type="match status" value="2"/>
</dbReference>
<dbReference type="Pfam" id="PF25023">
    <property type="entry name" value="TEN_YD-shell"/>
    <property type="match status" value="1"/>
</dbReference>
<dbReference type="PANTHER" id="PTHR32305:SF17">
    <property type="entry name" value="TRNA NUCLEASE WAPA"/>
    <property type="match status" value="1"/>
</dbReference>
<dbReference type="RefSeq" id="WP_386740289.1">
    <property type="nucleotide sequence ID" value="NZ_JBHSMG010000002.1"/>
</dbReference>
<feature type="domain" description="Teneurin-like YD-shell" evidence="5">
    <location>
        <begin position="1658"/>
        <end position="1858"/>
    </location>
</feature>
<feature type="chain" id="PRO_5046124773" evidence="3">
    <location>
        <begin position="37"/>
        <end position="2103"/>
    </location>
</feature>
<accession>A0ABW0NUQ4</accession>
<dbReference type="PANTHER" id="PTHR32305">
    <property type="match status" value="1"/>
</dbReference>
<dbReference type="InterPro" id="IPR022385">
    <property type="entry name" value="Rhs_assc_core"/>
</dbReference>
<reference evidence="7" key="1">
    <citation type="journal article" date="2019" name="Int. J. Syst. Evol. Microbiol.">
        <title>The Global Catalogue of Microorganisms (GCM) 10K type strain sequencing project: providing services to taxonomists for standard genome sequencing and annotation.</title>
        <authorList>
            <consortium name="The Broad Institute Genomics Platform"/>
            <consortium name="The Broad Institute Genome Sequencing Center for Infectious Disease"/>
            <person name="Wu L."/>
            <person name="Ma J."/>
        </authorList>
    </citation>
    <scope>NUCLEOTIDE SEQUENCE [LARGE SCALE GENOMIC DNA]</scope>
    <source>
        <strain evidence="7">CGMCC 4.6997</strain>
    </source>
</reference>
<feature type="domain" description="DUF4474" evidence="4">
    <location>
        <begin position="1935"/>
        <end position="2088"/>
    </location>
</feature>
<gene>
    <name evidence="6" type="ORF">ACFPJ4_10155</name>
</gene>
<evidence type="ECO:0000256" key="1">
    <source>
        <dbReference type="ARBA" id="ARBA00022737"/>
    </source>
</evidence>
<evidence type="ECO:0000259" key="4">
    <source>
        <dbReference type="Pfam" id="PF14751"/>
    </source>
</evidence>
<keyword evidence="1" id="KW-0677">Repeat</keyword>
<evidence type="ECO:0000259" key="5">
    <source>
        <dbReference type="Pfam" id="PF25023"/>
    </source>
</evidence>
<evidence type="ECO:0000313" key="6">
    <source>
        <dbReference type="EMBL" id="MFC5502599.1"/>
    </source>
</evidence>
<proteinExistence type="predicted"/>
<feature type="compositionally biased region" description="Low complexity" evidence="2">
    <location>
        <begin position="1252"/>
        <end position="1265"/>
    </location>
</feature>
<sequence>MSTIVRRVARTGLIAGAATIALLASTLAGVAEPAEAAAPKPNLGTQVTGHSATALNESTPPKSSTSIAVTQDNLGGSESNDVALPASGSTRQTTHDLKNRASASVASGWATFGSHGLQAARAKPAKANSKSSVGAIAVTLLGHDDAKKYGINGVAFAITARDGGTSPAPVALKIPDALLASSYGADYASRVRWVQLTMPAKPSKKALSSGKLSPVAATASGDSAIVTPQLAKATTLLVPMSTPTGADGTGSFAATPIKPSSTWDVSAQTGGFSWSYPLRVPPAPAGPQPNVALNYDSQAVDGETGSTNNQTSAVGEGWDLGGAGYIETHYIGCSQDSGSSGSVASSGDLCWKTDNATLSLGGHSSPLVRDSASGTWKLQNDDGSRVEHLVGAAQGCGASNGTWDDDCWRVTTLDGTQYYFGLNQLPGWSTGKATTNSAWTVPVFGNDAGEPCHASTFAASSCDQGWRWNLDYVVDPHQNAEAFYWSKETNNYQRNGSTAVGYVRGGQLDHIDYGLRSGDVYTANDATDRVTFTYDQFGRCSDSSHASCTTEPLGAGTAPAQASSYPDVPFDELCTSGACTTQLSPTFWSTAMLDTVTTQYSDGAGNYKAADTWDLSHSFPDPGDATHAALWLTQVVHTGHAGTATLAEPATVFSGVTMQNRVWAIDGLAPLDKYRISAIRESTGAVISVNYATPDCTTSNASAIESAPESNTHRCYPQWWTPDTTYPQPAQEDLFNKYVVTSVVSDPKTGGGADLPQETDYVYTGTPAWRYDTSPFTPDSQRTWSAYAGYDTVEVRTGDPSSPSTQQTTAYTFFRGLDGDRASISGGTKSISVTGYPGVADSRWLAGRTYDAKTLNGVGGAIVSETRTTPWSSAITASNGTDVAKLVADGDVLTTQPLSGGGSRTTDVATTFDSSYGLPLTVSTVHSDGASTCSTTSYVTPNTTAWLIGYPKQQTSVAKDCAHLGTAVYPADAISDRKITYDGAAWGAAPNAGDATSSSEVDSYTGSTASSAHWATDHQQSYDAFGRALTATDVLGHTSSTAYTPAATAAAGSGPLTKTVTTNTAPFNWTTTTQINPAWGVETSYSDENAKVTTANYDALGQRTQVWIPIRPQGSNPSSPSIAYSYNESTTVPNTIVTTKVGPASNLVSYQLFDGLGRAVQTQTNADAGGGSIVSDTAYDPAGLVTRVNNSYWATANPSTALFVPTSESQIASETRTLYDGAGRSTATILDSFGTEKHRTSTAYLGADRVDTTPPQGGTPTSQYTDSSGNVTKLVQYLADTPLSTATTETTNYGYDASKHMTTMTDPAGNHWTWGYDVLGHKVQAVDPDTGTTTSSYDDAGEVLSITDGRGQQLSYSYDALGRQTAKYAGTTSGSLLASWTFDTLANGQLTESKTYVGSTPGSPGAAYASTEGGYDANYNPTSTTVTLPASAPNFGATTYKTSYLYAADGSISQATYPAAGGLSIEKLKYSYSATGQLLGEAGTNVILSTIDYTPIGQISQYARTGGSTPEYTDYSYDPATGAVAEILDQTFAGSTPTTISDRHYGYNDAGLVTSEKTTADGTATDNQCFSNDHLGQLTEAWTPANGNCSTSPTSGALGGPAPYWTQYTLDPATGNRTSTTDEPTSGSGTATSYSYTYPAAGTANPHAVQSVSPSTGGSTTFGYDSAGNTTTRGTGTLTYDADGRVSSITSTGHSENDIYDASGQLLLRTDDSGSTLFVGGTELHRSNSTAAVSAVRTYTANGQSVAERATSPGVSGSTLQWLITDAQNTATAEVDPSTGNATHRYQDPFGNARGTAVPWSSPHGFLNQEQSAQTDLVQLGARVYDSTLGRFLSVDSVLAPMNPLQNNGYSYAANNPITKADPSGDCYNSETGAFNMLRNCAGTNPQNGYQPGANNIPKAPKAPGNNPIAQGFLNTGKPGKDLLHAGGFNLGADGILRSDANAPQLHLGYDDGDDVFMDAVIPGARHHKYIFEYGGKSYVVWVWKGEYGLWGDGAEIGLYDQDSPVADPGGHWHANPSDPNLPRMTESLSDNGSEVASFAPAKPQAWVASFHPGVMDMNGDNLHVTATVTFRNAGMYDAFMKSRDVAGVWTPNPTTDTATLKY</sequence>
<evidence type="ECO:0000313" key="7">
    <source>
        <dbReference type="Proteomes" id="UP001596039"/>
    </source>
</evidence>
<keyword evidence="3" id="KW-0732">Signal</keyword>
<evidence type="ECO:0000256" key="2">
    <source>
        <dbReference type="SAM" id="MobiDB-lite"/>
    </source>
</evidence>
<dbReference type="NCBIfam" id="TIGR01643">
    <property type="entry name" value="YD_repeat_2x"/>
    <property type="match status" value="1"/>
</dbReference>
<feature type="compositionally biased region" description="Polar residues" evidence="2">
    <location>
        <begin position="43"/>
        <end position="80"/>
    </location>
</feature>
<feature type="signal peptide" evidence="3">
    <location>
        <begin position="1"/>
        <end position="36"/>
    </location>
</feature>
<feature type="compositionally biased region" description="Low complexity" evidence="2">
    <location>
        <begin position="1668"/>
        <end position="1679"/>
    </location>
</feature>
<dbReference type="InterPro" id="IPR056823">
    <property type="entry name" value="TEN-like_YD-shell"/>
</dbReference>
<dbReference type="InterPro" id="IPR031325">
    <property type="entry name" value="RHS_repeat"/>
</dbReference>
<dbReference type="InterPro" id="IPR006530">
    <property type="entry name" value="YD"/>
</dbReference>
<dbReference type="InterPro" id="IPR050708">
    <property type="entry name" value="T6SS_VgrG/RHS"/>
</dbReference>
<feature type="region of interest" description="Disordered" evidence="2">
    <location>
        <begin position="1592"/>
        <end position="1632"/>
    </location>
</feature>